<name>A0A089LZ72_9BACL</name>
<dbReference type="KEGG" id="pste:PSTEL_17170"/>
<dbReference type="SUPFAM" id="SSF54593">
    <property type="entry name" value="Glyoxalase/Bleomycin resistance protein/Dihydroxybiphenyl dioxygenase"/>
    <property type="match status" value="1"/>
</dbReference>
<dbReference type="Pfam" id="PF06983">
    <property type="entry name" value="3-dmu-9_3-mt"/>
    <property type="match status" value="1"/>
</dbReference>
<reference evidence="2 3" key="1">
    <citation type="submission" date="2014-08" db="EMBL/GenBank/DDBJ databases">
        <title>Comparative genomics of the Paenibacillus odorifer group.</title>
        <authorList>
            <person name="den Bakker H.C."/>
            <person name="Tsai Y.-C."/>
            <person name="Martin N."/>
            <person name="Korlach J."/>
            <person name="Wiedmann M."/>
        </authorList>
    </citation>
    <scope>NUCLEOTIDE SEQUENCE [LARGE SCALE GENOMIC DNA]</scope>
    <source>
        <strain evidence="2 3">DSM 14472</strain>
    </source>
</reference>
<dbReference type="AlphaFoldDB" id="A0A089LZ72"/>
<feature type="domain" description="PhnB-like" evidence="1">
    <location>
        <begin position="3"/>
        <end position="133"/>
    </location>
</feature>
<dbReference type="CDD" id="cd06588">
    <property type="entry name" value="PhnB_like"/>
    <property type="match status" value="1"/>
</dbReference>
<protein>
    <submittedName>
        <fullName evidence="2">Glyoxalase</fullName>
    </submittedName>
</protein>
<dbReference type="InterPro" id="IPR029068">
    <property type="entry name" value="Glyas_Bleomycin-R_OHBP_Dase"/>
</dbReference>
<dbReference type="EMBL" id="CP009286">
    <property type="protein sequence ID" value="AIQ64573.1"/>
    <property type="molecule type" value="Genomic_DNA"/>
</dbReference>
<sequence length="139" mass="15670">MAIETYINFNGNCREAVEFYAEVFGVDKQPVMTFGDNPPNPKFTLPEEAKDLVMHTYLDIKGGRLMFSDVLPGSSFIEGNNISLVVNSSDVEELKSFFAKLKEGGTIIMDMQETFWSKCYGMVNDKFGIGWQLSHYDPS</sequence>
<dbReference type="RefSeq" id="WP_038696951.1">
    <property type="nucleotide sequence ID" value="NZ_CP009286.1"/>
</dbReference>
<dbReference type="Gene3D" id="3.10.180.10">
    <property type="entry name" value="2,3-Dihydroxybiphenyl 1,2-Dioxygenase, domain 1"/>
    <property type="match status" value="1"/>
</dbReference>
<accession>A0A089LZ72</accession>
<dbReference type="PANTHER" id="PTHR33990">
    <property type="entry name" value="PROTEIN YJDN-RELATED"/>
    <property type="match status" value="1"/>
</dbReference>
<organism evidence="2 3">
    <name type="scientific">Paenibacillus stellifer</name>
    <dbReference type="NCBI Taxonomy" id="169760"/>
    <lineage>
        <taxon>Bacteria</taxon>
        <taxon>Bacillati</taxon>
        <taxon>Bacillota</taxon>
        <taxon>Bacilli</taxon>
        <taxon>Bacillales</taxon>
        <taxon>Paenibacillaceae</taxon>
        <taxon>Paenibacillus</taxon>
    </lineage>
</organism>
<evidence type="ECO:0000313" key="3">
    <source>
        <dbReference type="Proteomes" id="UP000029507"/>
    </source>
</evidence>
<dbReference type="Proteomes" id="UP000029507">
    <property type="component" value="Chromosome"/>
</dbReference>
<dbReference type="STRING" id="169760.PSTEL_17170"/>
<dbReference type="OrthoDB" id="9795306at2"/>
<evidence type="ECO:0000259" key="1">
    <source>
        <dbReference type="Pfam" id="PF06983"/>
    </source>
</evidence>
<gene>
    <name evidence="2" type="ORF">PSTEL_17170</name>
</gene>
<proteinExistence type="predicted"/>
<keyword evidence="3" id="KW-1185">Reference proteome</keyword>
<dbReference type="HOGENOM" id="CLU_046006_17_3_9"/>
<dbReference type="InterPro" id="IPR028973">
    <property type="entry name" value="PhnB-like"/>
</dbReference>
<evidence type="ECO:0000313" key="2">
    <source>
        <dbReference type="EMBL" id="AIQ64573.1"/>
    </source>
</evidence>
<dbReference type="PANTHER" id="PTHR33990:SF1">
    <property type="entry name" value="PROTEIN YJDN"/>
    <property type="match status" value="1"/>
</dbReference>